<feature type="transmembrane region" description="Helical" evidence="7">
    <location>
        <begin position="32"/>
        <end position="58"/>
    </location>
</feature>
<dbReference type="GO" id="GO:0006508">
    <property type="term" value="P:proteolysis"/>
    <property type="evidence" value="ECO:0007669"/>
    <property type="project" value="UniProtKB-KW"/>
</dbReference>
<name>A0AAN8Z4Z3_9MAGN</name>
<dbReference type="GO" id="GO:0007219">
    <property type="term" value="P:Notch signaling pathway"/>
    <property type="evidence" value="ECO:0007669"/>
    <property type="project" value="UniProtKB-KW"/>
</dbReference>
<evidence type="ECO:0000256" key="7">
    <source>
        <dbReference type="SAM" id="Phobius"/>
    </source>
</evidence>
<dbReference type="GO" id="GO:0070765">
    <property type="term" value="C:gamma-secretase complex"/>
    <property type="evidence" value="ECO:0007669"/>
    <property type="project" value="TreeGrafter"/>
</dbReference>
<reference evidence="8 9" key="1">
    <citation type="submission" date="2023-12" db="EMBL/GenBank/DDBJ databases">
        <title>A high-quality genome assembly for Dillenia turbinata (Dilleniales).</title>
        <authorList>
            <person name="Chanderbali A."/>
        </authorList>
    </citation>
    <scope>NUCLEOTIDE SEQUENCE [LARGE SCALE GENOMIC DNA]</scope>
    <source>
        <strain evidence="8">LSX21</strain>
        <tissue evidence="8">Leaf</tissue>
    </source>
</reference>
<keyword evidence="8" id="KW-0378">Hydrolase</keyword>
<gene>
    <name evidence="8" type="ORF">RJ641_011119</name>
</gene>
<dbReference type="Pfam" id="PF10251">
    <property type="entry name" value="PEN-2"/>
    <property type="match status" value="1"/>
</dbReference>
<keyword evidence="4" id="KW-0914">Notch signaling pathway</keyword>
<keyword evidence="8" id="KW-0645">Protease</keyword>
<evidence type="ECO:0000313" key="9">
    <source>
        <dbReference type="Proteomes" id="UP001370490"/>
    </source>
</evidence>
<dbReference type="PANTHER" id="PTHR16318:SF0">
    <property type="entry name" value="GAMMA-SECRETASE SUBUNIT PEN-2"/>
    <property type="match status" value="1"/>
</dbReference>
<comment type="similarity">
    <text evidence="2">Belongs to the PEN-2 family.</text>
</comment>
<keyword evidence="5 7" id="KW-1133">Transmembrane helix</keyword>
<evidence type="ECO:0000256" key="3">
    <source>
        <dbReference type="ARBA" id="ARBA00022692"/>
    </source>
</evidence>
<evidence type="ECO:0000256" key="6">
    <source>
        <dbReference type="ARBA" id="ARBA00023136"/>
    </source>
</evidence>
<dbReference type="InterPro" id="IPR019379">
    <property type="entry name" value="Gamma_Secretase_Asp_P_PEN2"/>
</dbReference>
<dbReference type="GO" id="GO:0008233">
    <property type="term" value="F:peptidase activity"/>
    <property type="evidence" value="ECO:0007669"/>
    <property type="project" value="UniProtKB-KW"/>
</dbReference>
<comment type="subcellular location">
    <subcellularLocation>
        <location evidence="1">Membrane</location>
        <topology evidence="1">Multi-pass membrane protein</topology>
    </subcellularLocation>
</comment>
<evidence type="ECO:0000256" key="4">
    <source>
        <dbReference type="ARBA" id="ARBA00022976"/>
    </source>
</evidence>
<evidence type="ECO:0000256" key="5">
    <source>
        <dbReference type="ARBA" id="ARBA00022989"/>
    </source>
</evidence>
<dbReference type="Proteomes" id="UP001370490">
    <property type="component" value="Unassembled WGS sequence"/>
</dbReference>
<proteinExistence type="inferred from homology"/>
<keyword evidence="9" id="KW-1185">Reference proteome</keyword>
<comment type="caution">
    <text evidence="8">The sequence shown here is derived from an EMBL/GenBank/DDBJ whole genome shotgun (WGS) entry which is preliminary data.</text>
</comment>
<accession>A0AAN8Z4Z3</accession>
<protein>
    <submittedName>
        <fullName evidence="8">Gamma-secretase aspartyl protease complex, presenilin enhancer-2 subunit</fullName>
    </submittedName>
</protein>
<evidence type="ECO:0000256" key="2">
    <source>
        <dbReference type="ARBA" id="ARBA00009607"/>
    </source>
</evidence>
<evidence type="ECO:0000256" key="1">
    <source>
        <dbReference type="ARBA" id="ARBA00004141"/>
    </source>
</evidence>
<evidence type="ECO:0000313" key="8">
    <source>
        <dbReference type="EMBL" id="KAK6922815.1"/>
    </source>
</evidence>
<dbReference type="EMBL" id="JBAMMX010000018">
    <property type="protein sequence ID" value="KAK6922815.1"/>
    <property type="molecule type" value="Genomic_DNA"/>
</dbReference>
<dbReference type="PANTHER" id="PTHR16318">
    <property type="entry name" value="GAMMA-SECRETASE SUBUNIT PEN-2"/>
    <property type="match status" value="1"/>
</dbReference>
<keyword evidence="3 7" id="KW-0812">Transmembrane</keyword>
<keyword evidence="6 7" id="KW-0472">Membrane</keyword>
<organism evidence="8 9">
    <name type="scientific">Dillenia turbinata</name>
    <dbReference type="NCBI Taxonomy" id="194707"/>
    <lineage>
        <taxon>Eukaryota</taxon>
        <taxon>Viridiplantae</taxon>
        <taxon>Streptophyta</taxon>
        <taxon>Embryophyta</taxon>
        <taxon>Tracheophyta</taxon>
        <taxon>Spermatophyta</taxon>
        <taxon>Magnoliopsida</taxon>
        <taxon>eudicotyledons</taxon>
        <taxon>Gunneridae</taxon>
        <taxon>Pentapetalae</taxon>
        <taxon>Dilleniales</taxon>
        <taxon>Dilleniaceae</taxon>
        <taxon>Dillenia</taxon>
    </lineage>
</organism>
<sequence>MESISTDMSFDESISTDMSFDILSMFNMFHSLLYVVGSAIGFVIFTTVLSAWALTFAIGGENLFGSVWDDLVMYNVAEKLGLVGWT</sequence>
<dbReference type="AlphaFoldDB" id="A0AAN8Z4Z3"/>